<organism evidence="1 2">
    <name type="scientific">Stieleria varia</name>
    <dbReference type="NCBI Taxonomy" id="2528005"/>
    <lineage>
        <taxon>Bacteria</taxon>
        <taxon>Pseudomonadati</taxon>
        <taxon>Planctomycetota</taxon>
        <taxon>Planctomycetia</taxon>
        <taxon>Pirellulales</taxon>
        <taxon>Pirellulaceae</taxon>
        <taxon>Stieleria</taxon>
    </lineage>
</organism>
<keyword evidence="2" id="KW-1185">Reference proteome</keyword>
<dbReference type="Proteomes" id="UP000320176">
    <property type="component" value="Unassembled WGS sequence"/>
</dbReference>
<protein>
    <submittedName>
        <fullName evidence="1">Uncharacterized protein</fullName>
    </submittedName>
</protein>
<sequence>MLRNVVVAERYHSQRRSLANGVPSQIGMRNDAIQFGGVRNLTSRLRGRALSHTCALRSF</sequence>
<accession>A0A5C6B8N5</accession>
<dbReference type="AlphaFoldDB" id="A0A5C6B8N5"/>
<dbReference type="EMBL" id="SJPN01000001">
    <property type="protein sequence ID" value="TWU08127.1"/>
    <property type="molecule type" value="Genomic_DNA"/>
</dbReference>
<reference evidence="1 2" key="1">
    <citation type="submission" date="2019-02" db="EMBL/GenBank/DDBJ databases">
        <title>Deep-cultivation of Planctomycetes and their phenomic and genomic characterization uncovers novel biology.</title>
        <authorList>
            <person name="Wiegand S."/>
            <person name="Jogler M."/>
            <person name="Boedeker C."/>
            <person name="Pinto D."/>
            <person name="Vollmers J."/>
            <person name="Rivas-Marin E."/>
            <person name="Kohn T."/>
            <person name="Peeters S.H."/>
            <person name="Heuer A."/>
            <person name="Rast P."/>
            <person name="Oberbeckmann S."/>
            <person name="Bunk B."/>
            <person name="Jeske O."/>
            <person name="Meyerdierks A."/>
            <person name="Storesund J.E."/>
            <person name="Kallscheuer N."/>
            <person name="Luecker S."/>
            <person name="Lage O.M."/>
            <person name="Pohl T."/>
            <person name="Merkel B.J."/>
            <person name="Hornburger P."/>
            <person name="Mueller R.-W."/>
            <person name="Bruemmer F."/>
            <person name="Labrenz M."/>
            <person name="Spormann A.M."/>
            <person name="Op Den Camp H."/>
            <person name="Overmann J."/>
            <person name="Amann R."/>
            <person name="Jetten M.S.M."/>
            <person name="Mascher T."/>
            <person name="Medema M.H."/>
            <person name="Devos D.P."/>
            <person name="Kaster A.-K."/>
            <person name="Ovreas L."/>
            <person name="Rohde M."/>
            <person name="Galperin M.Y."/>
            <person name="Jogler C."/>
        </authorList>
    </citation>
    <scope>NUCLEOTIDE SEQUENCE [LARGE SCALE GENOMIC DNA]</scope>
    <source>
        <strain evidence="1 2">Pla52n</strain>
    </source>
</reference>
<comment type="caution">
    <text evidence="1">The sequence shown here is derived from an EMBL/GenBank/DDBJ whole genome shotgun (WGS) entry which is preliminary data.</text>
</comment>
<gene>
    <name evidence="1" type="ORF">Pla52n_07090</name>
</gene>
<evidence type="ECO:0000313" key="1">
    <source>
        <dbReference type="EMBL" id="TWU08127.1"/>
    </source>
</evidence>
<proteinExistence type="predicted"/>
<evidence type="ECO:0000313" key="2">
    <source>
        <dbReference type="Proteomes" id="UP000320176"/>
    </source>
</evidence>
<name>A0A5C6B8N5_9BACT</name>